<dbReference type="KEGG" id="peh:Spb1_19610"/>
<accession>A0A518GNB1</accession>
<dbReference type="AlphaFoldDB" id="A0A518GNB1"/>
<proteinExistence type="predicted"/>
<gene>
    <name evidence="1" type="ORF">Spb1_19610</name>
</gene>
<name>A0A518GNB1_9PLAN</name>
<evidence type="ECO:0000313" key="1">
    <source>
        <dbReference type="EMBL" id="QDV30034.1"/>
    </source>
</evidence>
<evidence type="ECO:0000313" key="2">
    <source>
        <dbReference type="Proteomes" id="UP000315349"/>
    </source>
</evidence>
<keyword evidence="2" id="KW-1185">Reference proteome</keyword>
<dbReference type="RefSeq" id="WP_145298746.1">
    <property type="nucleotide sequence ID" value="NZ_CP036299.1"/>
</dbReference>
<dbReference type="EMBL" id="CP036299">
    <property type="protein sequence ID" value="QDV30034.1"/>
    <property type="molecule type" value="Genomic_DNA"/>
</dbReference>
<dbReference type="OrthoDB" id="215252at2"/>
<sequence>MRIAHFMSARRAMAGFMGSLQAPRLSVVFAFGLLCLVTTCQIEASEEAWSTQHFNDLKDRWDSLVDVPVTIEGRITSLSKNSMRLARCAMPFVLKEEDARQVSSGKSVVVRGTVRKEKNTDKLLFDVSKVSVVAGDGEKYRIRAGEIRAGEAQPWYELADWAENRAAFFADTELKVLADSARMRGLQTEARILNPRTPEALESLARKARELKLDERFAMELQFEGMWLQVTTMIRDGQPDPAALASTVMQISRKFPGAETPLAKWIPVDLQKAEVLNEYAAADDANRKLWHRQLMIAATAAEIQARLLSDGRNGVELAEEWRIRLPERANESQTFLDRYDAFRMARLKTMTREELLAFTKDLEARKKADVATQARRAWMEHRAELSIPQGGAGVVRMAENHRAIYNDEQGAIAILQNGWLKFPEDKTLREAFEGLGYRLSGNRWTRELSIANSPATTSPKAPGELANGMTMEQAKSLLGAPPRRTRLILGSGPIEHWIYGEGANRLILEFKSGPGSSFRLNSFYTDTNR</sequence>
<dbReference type="Proteomes" id="UP000315349">
    <property type="component" value="Chromosome"/>
</dbReference>
<reference evidence="1 2" key="1">
    <citation type="submission" date="2019-02" db="EMBL/GenBank/DDBJ databases">
        <title>Deep-cultivation of Planctomycetes and their phenomic and genomic characterization uncovers novel biology.</title>
        <authorList>
            <person name="Wiegand S."/>
            <person name="Jogler M."/>
            <person name="Boedeker C."/>
            <person name="Pinto D."/>
            <person name="Vollmers J."/>
            <person name="Rivas-Marin E."/>
            <person name="Kohn T."/>
            <person name="Peeters S.H."/>
            <person name="Heuer A."/>
            <person name="Rast P."/>
            <person name="Oberbeckmann S."/>
            <person name="Bunk B."/>
            <person name="Jeske O."/>
            <person name="Meyerdierks A."/>
            <person name="Storesund J.E."/>
            <person name="Kallscheuer N."/>
            <person name="Luecker S."/>
            <person name="Lage O.M."/>
            <person name="Pohl T."/>
            <person name="Merkel B.J."/>
            <person name="Hornburger P."/>
            <person name="Mueller R.-W."/>
            <person name="Bruemmer F."/>
            <person name="Labrenz M."/>
            <person name="Spormann A.M."/>
            <person name="Op den Camp H."/>
            <person name="Overmann J."/>
            <person name="Amann R."/>
            <person name="Jetten M.S.M."/>
            <person name="Mascher T."/>
            <person name="Medema M.H."/>
            <person name="Devos D.P."/>
            <person name="Kaster A.-K."/>
            <person name="Ovreas L."/>
            <person name="Rohde M."/>
            <person name="Galperin M.Y."/>
            <person name="Jogler C."/>
        </authorList>
    </citation>
    <scope>NUCLEOTIDE SEQUENCE [LARGE SCALE GENOMIC DNA]</scope>
    <source>
        <strain evidence="1 2">Spb1</strain>
    </source>
</reference>
<protein>
    <submittedName>
        <fullName evidence="1">Uncharacterized protein</fullName>
    </submittedName>
</protein>
<organism evidence="1 2">
    <name type="scientific">Planctopirus ephydatiae</name>
    <dbReference type="NCBI Taxonomy" id="2528019"/>
    <lineage>
        <taxon>Bacteria</taxon>
        <taxon>Pseudomonadati</taxon>
        <taxon>Planctomycetota</taxon>
        <taxon>Planctomycetia</taxon>
        <taxon>Planctomycetales</taxon>
        <taxon>Planctomycetaceae</taxon>
        <taxon>Planctopirus</taxon>
    </lineage>
</organism>